<dbReference type="AlphaFoldDB" id="W4UP50"/>
<reference evidence="2 3" key="1">
    <citation type="journal article" date="2014" name="Genome Announc.">
        <title>Draft Genome Sequence of Bacteroides reticulotermitis Strain JCM 10512T, Isolated from the Gut of a Termite.</title>
        <authorList>
            <person name="Yuki M."/>
            <person name="Oshima K."/>
            <person name="Suda W."/>
            <person name="Sakamoto M."/>
            <person name="Iida T."/>
            <person name="Hattori M."/>
            <person name="Ohkuma M."/>
        </authorList>
    </citation>
    <scope>NUCLEOTIDE SEQUENCE [LARGE SCALE GENOMIC DNA]</scope>
    <source>
        <strain evidence="2 3">JCM 10512</strain>
    </source>
</reference>
<organism evidence="2 3">
    <name type="scientific">Bacteroides reticulotermitis JCM 10512</name>
    <dbReference type="NCBI Taxonomy" id="1445607"/>
    <lineage>
        <taxon>Bacteria</taxon>
        <taxon>Pseudomonadati</taxon>
        <taxon>Bacteroidota</taxon>
        <taxon>Bacteroidia</taxon>
        <taxon>Bacteroidales</taxon>
        <taxon>Bacteroidaceae</taxon>
        <taxon>Bacteroides</taxon>
    </lineage>
</organism>
<dbReference type="EMBL" id="BAIV01000005">
    <property type="protein sequence ID" value="GAE82731.1"/>
    <property type="molecule type" value="Genomic_DNA"/>
</dbReference>
<keyword evidence="3" id="KW-1185">Reference proteome</keyword>
<evidence type="ECO:0000313" key="3">
    <source>
        <dbReference type="Proteomes" id="UP000019131"/>
    </source>
</evidence>
<gene>
    <name evidence="2" type="ORF">JCM10512_959</name>
</gene>
<sequence length="164" mass="18102">MYYPESSGAEYVEIFNPTEKDIILPAIYLYKMYENGEVYNTTVLQPEDTARLLSIPSKGYLCFTKSVALISKKHKVAEKNLIEIAKFPSLNNSGGYLALSSSQEPGKGHTFDTCCFRDEMHSQSETIGISLEKKSPEKTSVIANWHSSQNPTGGTPGIINSGIK</sequence>
<proteinExistence type="predicted"/>
<evidence type="ECO:0000313" key="2">
    <source>
        <dbReference type="EMBL" id="GAE82731.1"/>
    </source>
</evidence>
<comment type="caution">
    <text evidence="2">The sequence shown here is derived from an EMBL/GenBank/DDBJ whole genome shotgun (WGS) entry which is preliminary data.</text>
</comment>
<name>W4UP50_9BACE</name>
<feature type="compositionally biased region" description="Polar residues" evidence="1">
    <location>
        <begin position="144"/>
        <end position="153"/>
    </location>
</feature>
<protein>
    <recommendedName>
        <fullName evidence="4">Lamin tail domain-containing protein</fullName>
    </recommendedName>
</protein>
<feature type="region of interest" description="Disordered" evidence="1">
    <location>
        <begin position="144"/>
        <end position="164"/>
    </location>
</feature>
<dbReference type="STRING" id="1445607.JCM10512_959"/>
<evidence type="ECO:0008006" key="4">
    <source>
        <dbReference type="Google" id="ProtNLM"/>
    </source>
</evidence>
<accession>W4UP50</accession>
<dbReference type="Proteomes" id="UP000019131">
    <property type="component" value="Unassembled WGS sequence"/>
</dbReference>
<evidence type="ECO:0000256" key="1">
    <source>
        <dbReference type="SAM" id="MobiDB-lite"/>
    </source>
</evidence>